<evidence type="ECO:0000256" key="1">
    <source>
        <dbReference type="SAM" id="MobiDB-lite"/>
    </source>
</evidence>
<protein>
    <submittedName>
        <fullName evidence="3">Uncharacterized protein</fullName>
    </submittedName>
</protein>
<accession>A0A1N6TBZ4</accession>
<gene>
    <name evidence="3" type="ORF">SAMN05421546_1329</name>
</gene>
<keyword evidence="2" id="KW-0732">Signal</keyword>
<feature type="region of interest" description="Disordered" evidence="1">
    <location>
        <begin position="62"/>
        <end position="92"/>
    </location>
</feature>
<proteinExistence type="predicted"/>
<sequence>MKACYLMIFAGMLMAGSALAQQPDKKVAIQEPKAVQAAELPAESPLSDHHCLRYTGSLVTASRNQRELSRPSKAPKKPGCAPASGRAWSRDDLERTGASSALDALRMLDPSVF</sequence>
<keyword evidence="4" id="KW-1185">Reference proteome</keyword>
<feature type="chain" id="PRO_5013156440" evidence="2">
    <location>
        <begin position="21"/>
        <end position="113"/>
    </location>
</feature>
<evidence type="ECO:0000313" key="4">
    <source>
        <dbReference type="Proteomes" id="UP000241788"/>
    </source>
</evidence>
<organism evidence="3 4">
    <name type="scientific">Solilutibacter tolerans</name>
    <dbReference type="NCBI Taxonomy" id="1604334"/>
    <lineage>
        <taxon>Bacteria</taxon>
        <taxon>Pseudomonadati</taxon>
        <taxon>Pseudomonadota</taxon>
        <taxon>Gammaproteobacteria</taxon>
        <taxon>Lysobacterales</taxon>
        <taxon>Lysobacteraceae</taxon>
        <taxon>Solilutibacter</taxon>
    </lineage>
</organism>
<dbReference type="EMBL" id="FTLW01000003">
    <property type="protein sequence ID" value="SIQ50892.1"/>
    <property type="molecule type" value="Genomic_DNA"/>
</dbReference>
<dbReference type="RefSeq" id="WP_129582854.1">
    <property type="nucleotide sequence ID" value="NZ_FTLW01000003.1"/>
</dbReference>
<reference evidence="4" key="1">
    <citation type="submission" date="2017-01" db="EMBL/GenBank/DDBJ databases">
        <authorList>
            <person name="Varghese N."/>
            <person name="Submissions S."/>
        </authorList>
    </citation>
    <scope>NUCLEOTIDE SEQUENCE [LARGE SCALE GENOMIC DNA]</scope>
    <source>
        <strain evidence="4">UM1</strain>
    </source>
</reference>
<evidence type="ECO:0000313" key="3">
    <source>
        <dbReference type="EMBL" id="SIQ50892.1"/>
    </source>
</evidence>
<evidence type="ECO:0000256" key="2">
    <source>
        <dbReference type="SAM" id="SignalP"/>
    </source>
</evidence>
<name>A0A1N6TBZ4_9GAMM</name>
<dbReference type="AlphaFoldDB" id="A0A1N6TBZ4"/>
<dbReference type="Proteomes" id="UP000241788">
    <property type="component" value="Unassembled WGS sequence"/>
</dbReference>
<feature type="signal peptide" evidence="2">
    <location>
        <begin position="1"/>
        <end position="20"/>
    </location>
</feature>
<dbReference type="STRING" id="1604334.SAMN05421546_1329"/>
<dbReference type="OrthoDB" id="5988510at2"/>